<evidence type="ECO:0000313" key="3">
    <source>
        <dbReference type="Proteomes" id="UP000005446"/>
    </source>
</evidence>
<evidence type="ECO:0008006" key="4">
    <source>
        <dbReference type="Google" id="ProtNLM"/>
    </source>
</evidence>
<evidence type="ECO:0000256" key="1">
    <source>
        <dbReference type="SAM" id="SignalP"/>
    </source>
</evidence>
<name>H0EMD4_GLAL7</name>
<dbReference type="InParanoid" id="H0EMD4"/>
<evidence type="ECO:0000313" key="2">
    <source>
        <dbReference type="EMBL" id="EHL00274.1"/>
    </source>
</evidence>
<keyword evidence="1" id="KW-0732">Signal</keyword>
<dbReference type="EMBL" id="AGUE01000089">
    <property type="protein sequence ID" value="EHL00274.1"/>
    <property type="molecule type" value="Genomic_DNA"/>
</dbReference>
<dbReference type="AlphaFoldDB" id="H0EMD4"/>
<keyword evidence="3" id="KW-1185">Reference proteome</keyword>
<dbReference type="OrthoDB" id="3444926at2759"/>
<feature type="chain" id="PRO_5003531993" description="Aromatic peroxygenase" evidence="1">
    <location>
        <begin position="22"/>
        <end position="401"/>
    </location>
</feature>
<reference evidence="2 3" key="1">
    <citation type="journal article" date="2012" name="Eukaryot. Cell">
        <title>Genome sequence of the fungus Glarea lozoyensis: the first genome sequence of a species from the Helotiaceae family.</title>
        <authorList>
            <person name="Youssar L."/>
            <person name="Gruening B.A."/>
            <person name="Erxleben A."/>
            <person name="Guenther S."/>
            <person name="Huettel W."/>
        </authorList>
    </citation>
    <scope>NUCLEOTIDE SEQUENCE [LARGE SCALE GENOMIC DNA]</scope>
    <source>
        <strain evidence="3">ATCC 74030 / MF5533</strain>
    </source>
</reference>
<gene>
    <name evidence="2" type="ORF">M7I_3769</name>
</gene>
<accession>H0EMD4</accession>
<feature type="signal peptide" evidence="1">
    <location>
        <begin position="1"/>
        <end position="21"/>
    </location>
</feature>
<dbReference type="Proteomes" id="UP000005446">
    <property type="component" value="Unassembled WGS sequence"/>
</dbReference>
<protein>
    <recommendedName>
        <fullName evidence="4">Aromatic peroxygenase</fullName>
    </recommendedName>
</protein>
<sequence length="401" mass="44172">MKFGKIFVILSAAYTLGVCSSYPPVNLNLDDAKAEHVQQRDEASLIKINSSSAETPVIHQVNSLRSRTELAIAVLRRASATTMVGFGFYSILSDCRGLPGKENRTTDDIAKCGMGALATVITVATEIRADYAVFYEVLKTTTNTVIDYTVNAALNKFVGGGVSITGPFPRAPHAGLPNRDVDSKYKRVEDHFTSVLGVNVSHIGHWDGSMHEDAHIKAMKREQNQEGTIPVFGLNYMGEDMHFAYGGQNVDGKDIFKIGTGLGPATEENKRRLNNRSIFQYGIPAFGNMYFENGGIDLLATPTADTSGNPNIFPTKPLDRENNYEWIYTQLECIFEAQFLMPLDPLPRNFDAIGLWYQMYDLEEQETLSGGTIAFFGSTTPSIIEDMQPVGDIAVNTFCSR</sequence>
<proteinExistence type="predicted"/>
<organism evidence="2 3">
    <name type="scientific">Glarea lozoyensis (strain ATCC 74030 / MF5533)</name>
    <dbReference type="NCBI Taxonomy" id="1104152"/>
    <lineage>
        <taxon>Eukaryota</taxon>
        <taxon>Fungi</taxon>
        <taxon>Dikarya</taxon>
        <taxon>Ascomycota</taxon>
        <taxon>Pezizomycotina</taxon>
        <taxon>Leotiomycetes</taxon>
        <taxon>Helotiales</taxon>
        <taxon>Helotiaceae</taxon>
        <taxon>Glarea</taxon>
    </lineage>
</organism>
<comment type="caution">
    <text evidence="2">The sequence shown here is derived from an EMBL/GenBank/DDBJ whole genome shotgun (WGS) entry which is preliminary data.</text>
</comment>
<dbReference type="HOGENOM" id="CLU_687065_0_0_1"/>